<dbReference type="PANTHER" id="PTHR30146:SF109">
    <property type="entry name" value="HTH-TYPE TRANSCRIPTIONAL REGULATOR GALS"/>
    <property type="match status" value="1"/>
</dbReference>
<comment type="caution">
    <text evidence="5">The sequence shown here is derived from an EMBL/GenBank/DDBJ whole genome shotgun (WGS) entry which is preliminary data.</text>
</comment>
<dbReference type="Gene3D" id="1.10.260.40">
    <property type="entry name" value="lambda repressor-like DNA-binding domains"/>
    <property type="match status" value="1"/>
</dbReference>
<protein>
    <submittedName>
        <fullName evidence="5">LacI family DNA-binding transcriptional regulator</fullName>
    </submittedName>
</protein>
<keyword evidence="1" id="KW-0805">Transcription regulation</keyword>
<organism evidence="5 6">
    <name type="scientific">Sanguibacter suaedae</name>
    <dbReference type="NCBI Taxonomy" id="2795737"/>
    <lineage>
        <taxon>Bacteria</taxon>
        <taxon>Bacillati</taxon>
        <taxon>Actinomycetota</taxon>
        <taxon>Actinomycetes</taxon>
        <taxon>Micrococcales</taxon>
        <taxon>Sanguibacteraceae</taxon>
        <taxon>Sanguibacter</taxon>
    </lineage>
</organism>
<keyword evidence="6" id="KW-1185">Reference proteome</keyword>
<dbReference type="Gene3D" id="3.40.50.2300">
    <property type="match status" value="2"/>
</dbReference>
<dbReference type="SUPFAM" id="SSF47413">
    <property type="entry name" value="lambda repressor-like DNA-binding domains"/>
    <property type="match status" value="1"/>
</dbReference>
<dbReference type="RefSeq" id="WP_198732492.1">
    <property type="nucleotide sequence ID" value="NZ_JAEINH010000002.1"/>
</dbReference>
<dbReference type="PROSITE" id="PS00356">
    <property type="entry name" value="HTH_LACI_1"/>
    <property type="match status" value="1"/>
</dbReference>
<dbReference type="CDD" id="cd01392">
    <property type="entry name" value="HTH_LacI"/>
    <property type="match status" value="1"/>
</dbReference>
<reference evidence="5" key="1">
    <citation type="submission" date="2020-12" db="EMBL/GenBank/DDBJ databases">
        <title>Sanguibacter suaedae sp. nov., isolated from Suaeda aralocaspica.</title>
        <authorList>
            <person name="Ma Q."/>
        </authorList>
    </citation>
    <scope>NUCLEOTIDE SEQUENCE</scope>
    <source>
        <strain evidence="5">YZGR15</strain>
    </source>
</reference>
<evidence type="ECO:0000313" key="5">
    <source>
        <dbReference type="EMBL" id="MBI9113922.1"/>
    </source>
</evidence>
<evidence type="ECO:0000256" key="3">
    <source>
        <dbReference type="ARBA" id="ARBA00023163"/>
    </source>
</evidence>
<dbReference type="GO" id="GO:0003700">
    <property type="term" value="F:DNA-binding transcription factor activity"/>
    <property type="evidence" value="ECO:0007669"/>
    <property type="project" value="TreeGrafter"/>
</dbReference>
<evidence type="ECO:0000259" key="4">
    <source>
        <dbReference type="PROSITE" id="PS50932"/>
    </source>
</evidence>
<dbReference type="InterPro" id="IPR028082">
    <property type="entry name" value="Peripla_BP_I"/>
</dbReference>
<dbReference type="PANTHER" id="PTHR30146">
    <property type="entry name" value="LACI-RELATED TRANSCRIPTIONAL REPRESSOR"/>
    <property type="match status" value="1"/>
</dbReference>
<dbReference type="Pfam" id="PF13377">
    <property type="entry name" value="Peripla_BP_3"/>
    <property type="match status" value="1"/>
</dbReference>
<proteinExistence type="predicted"/>
<dbReference type="GO" id="GO:0000976">
    <property type="term" value="F:transcription cis-regulatory region binding"/>
    <property type="evidence" value="ECO:0007669"/>
    <property type="project" value="TreeGrafter"/>
</dbReference>
<dbReference type="Proteomes" id="UP000602087">
    <property type="component" value="Unassembled WGS sequence"/>
</dbReference>
<sequence length="339" mass="36052">MSEHTQPRVPVIADVARAAGVSVPTVSRVLTGSTPVSKEKRERVLAAIRELGYRPNAAARALVSGRQSMIAIVASNTTRYGYAATLHGIEEAARSAGYLAVITVVEGPDDASVRSAVDLVLGQPVAGVIVLEFDEAGMSARHAFPDTVAVVSAVTMADETATSPVVFLDDRTAARDATRYLLDLGHRTVHHVSLPQAVPQLGRTLGWEDALREAGIDVPEIFPASWEPESGRQVGLVLAERDDVTAVVCGNDELAIGLVRGLHEAGRSVPDDVSVVGFDDEPFAAVTIPALTTVYQDFTELGHQLLRRLMELVDTGTARTTSSLAPRLVIRESTAPPRT</sequence>
<dbReference type="InterPro" id="IPR000843">
    <property type="entry name" value="HTH_LacI"/>
</dbReference>
<dbReference type="AlphaFoldDB" id="A0A934M668"/>
<dbReference type="CDD" id="cd01574">
    <property type="entry name" value="PBP1_LacI"/>
    <property type="match status" value="1"/>
</dbReference>
<dbReference type="InterPro" id="IPR010982">
    <property type="entry name" value="Lambda_DNA-bd_dom_sf"/>
</dbReference>
<gene>
    <name evidence="5" type="ORF">JAV76_02695</name>
</gene>
<dbReference type="SMART" id="SM00354">
    <property type="entry name" value="HTH_LACI"/>
    <property type="match status" value="1"/>
</dbReference>
<evidence type="ECO:0000256" key="1">
    <source>
        <dbReference type="ARBA" id="ARBA00023015"/>
    </source>
</evidence>
<dbReference type="PROSITE" id="PS50932">
    <property type="entry name" value="HTH_LACI_2"/>
    <property type="match status" value="1"/>
</dbReference>
<evidence type="ECO:0000256" key="2">
    <source>
        <dbReference type="ARBA" id="ARBA00023125"/>
    </source>
</evidence>
<keyword evidence="3" id="KW-0804">Transcription</keyword>
<accession>A0A934M668</accession>
<keyword evidence="2 5" id="KW-0238">DNA-binding</keyword>
<evidence type="ECO:0000313" key="6">
    <source>
        <dbReference type="Proteomes" id="UP000602087"/>
    </source>
</evidence>
<dbReference type="InterPro" id="IPR046335">
    <property type="entry name" value="LacI/GalR-like_sensor"/>
</dbReference>
<dbReference type="EMBL" id="JAEINH010000002">
    <property type="protein sequence ID" value="MBI9113922.1"/>
    <property type="molecule type" value="Genomic_DNA"/>
</dbReference>
<feature type="domain" description="HTH lacI-type" evidence="4">
    <location>
        <begin position="10"/>
        <end position="64"/>
    </location>
</feature>
<name>A0A934M668_9MICO</name>
<dbReference type="Pfam" id="PF00356">
    <property type="entry name" value="LacI"/>
    <property type="match status" value="1"/>
</dbReference>
<dbReference type="SUPFAM" id="SSF53822">
    <property type="entry name" value="Periplasmic binding protein-like I"/>
    <property type="match status" value="1"/>
</dbReference>